<reference evidence="2 3" key="1">
    <citation type="submission" date="2014-03" db="EMBL/GenBank/DDBJ databases">
        <title>Bradyrhizobium valentinum sp. nov., isolated from effective nodules of Lupinus mariae-josephae, a lupine endemic of basic-lime soils in Eastern Spain.</title>
        <authorList>
            <person name="Duran D."/>
            <person name="Rey L."/>
            <person name="Navarro A."/>
            <person name="Busquets A."/>
            <person name="Imperial J."/>
            <person name="Ruiz-Argueso T."/>
        </authorList>
    </citation>
    <scope>NUCLEOTIDE SEQUENCE [LARGE SCALE GENOMIC DNA]</scope>
    <source>
        <strain evidence="2 3">LmjM3</strain>
    </source>
</reference>
<keyword evidence="3" id="KW-1185">Reference proteome</keyword>
<evidence type="ECO:0008006" key="4">
    <source>
        <dbReference type="Google" id="ProtNLM"/>
    </source>
</evidence>
<evidence type="ECO:0000313" key="2">
    <source>
        <dbReference type="EMBL" id="KRR01150.1"/>
    </source>
</evidence>
<feature type="transmembrane region" description="Helical" evidence="1">
    <location>
        <begin position="28"/>
        <end position="49"/>
    </location>
</feature>
<accession>A0A0R3L2M9</accession>
<dbReference type="Proteomes" id="UP000051913">
    <property type="component" value="Unassembled WGS sequence"/>
</dbReference>
<evidence type="ECO:0000256" key="1">
    <source>
        <dbReference type="SAM" id="Phobius"/>
    </source>
</evidence>
<dbReference type="AlphaFoldDB" id="A0A0R3L2M9"/>
<protein>
    <recommendedName>
        <fullName evidence="4">Histidine kinase</fullName>
    </recommendedName>
</protein>
<keyword evidence="1" id="KW-1133">Transmembrane helix</keyword>
<organism evidence="2 3">
    <name type="scientific">Bradyrhizobium valentinum</name>
    <dbReference type="NCBI Taxonomy" id="1518501"/>
    <lineage>
        <taxon>Bacteria</taxon>
        <taxon>Pseudomonadati</taxon>
        <taxon>Pseudomonadota</taxon>
        <taxon>Alphaproteobacteria</taxon>
        <taxon>Hyphomicrobiales</taxon>
        <taxon>Nitrobacteraceae</taxon>
        <taxon>Bradyrhizobium</taxon>
    </lineage>
</organism>
<evidence type="ECO:0000313" key="3">
    <source>
        <dbReference type="Proteomes" id="UP000051913"/>
    </source>
</evidence>
<proteinExistence type="predicted"/>
<dbReference type="EMBL" id="LLXX01000161">
    <property type="protein sequence ID" value="KRR01150.1"/>
    <property type="molecule type" value="Genomic_DNA"/>
</dbReference>
<keyword evidence="1" id="KW-0472">Membrane</keyword>
<keyword evidence="1" id="KW-0812">Transmembrane</keyword>
<dbReference type="STRING" id="1518501.CQ10_10190"/>
<dbReference type="RefSeq" id="WP_057853512.1">
    <property type="nucleotide sequence ID" value="NZ_LLXX01000161.1"/>
</dbReference>
<comment type="caution">
    <text evidence="2">The sequence shown here is derived from an EMBL/GenBank/DDBJ whole genome shotgun (WGS) entry which is preliminary data.</text>
</comment>
<sequence length="77" mass="8319">MSAVEGEDAHLLATAKPPKARPRRLRTILPAVLTTQYTIIAIIVSVTVAGTLRYLVTPQIVAKFEAIEAALKRLPSP</sequence>
<gene>
    <name evidence="2" type="ORF">CP49_05935</name>
</gene>
<name>A0A0R3L2M9_9BRAD</name>